<dbReference type="GO" id="GO:0005829">
    <property type="term" value="C:cytosol"/>
    <property type="evidence" value="ECO:0007669"/>
    <property type="project" value="TreeGrafter"/>
</dbReference>
<evidence type="ECO:0000256" key="3">
    <source>
        <dbReference type="ARBA" id="ARBA00023163"/>
    </source>
</evidence>
<evidence type="ECO:0000259" key="7">
    <source>
        <dbReference type="PROSITE" id="PS51755"/>
    </source>
</evidence>
<dbReference type="SUPFAM" id="SSF52172">
    <property type="entry name" value="CheY-like"/>
    <property type="match status" value="1"/>
</dbReference>
<feature type="domain" description="Response regulatory" evidence="6">
    <location>
        <begin position="2"/>
        <end position="116"/>
    </location>
</feature>
<feature type="domain" description="OmpR/PhoB-type" evidence="7">
    <location>
        <begin position="124"/>
        <end position="220"/>
    </location>
</feature>
<dbReference type="GO" id="GO:0000156">
    <property type="term" value="F:phosphorelay response regulator activity"/>
    <property type="evidence" value="ECO:0007669"/>
    <property type="project" value="TreeGrafter"/>
</dbReference>
<keyword evidence="3" id="KW-0804">Transcription</keyword>
<keyword evidence="2 5" id="KW-0238">DNA-binding</keyword>
<dbReference type="InterPro" id="IPR039420">
    <property type="entry name" value="WalR-like"/>
</dbReference>
<reference evidence="8 9" key="1">
    <citation type="journal article" date="2017" name="DNA Res.">
        <title>Complete genome sequence and expression profile of the commercial lytic enzyme producer Lysobacter enzymogenes M497-1.</title>
        <authorList>
            <person name="Takami H."/>
            <person name="Toyoda A."/>
            <person name="Uchiyama I."/>
            <person name="Itoh T."/>
            <person name="Takaki Y."/>
            <person name="Arai W."/>
            <person name="Nishi S."/>
            <person name="Kawai M."/>
            <person name="Shinya K."/>
            <person name="Ikeda H."/>
        </authorList>
    </citation>
    <scope>NUCLEOTIDE SEQUENCE [LARGE SCALE GENOMIC DNA]</scope>
    <source>
        <strain evidence="8 9">M497-1</strain>
    </source>
</reference>
<dbReference type="CDD" id="cd00383">
    <property type="entry name" value="trans_reg_C"/>
    <property type="match status" value="1"/>
</dbReference>
<dbReference type="SMART" id="SM00862">
    <property type="entry name" value="Trans_reg_C"/>
    <property type="match status" value="1"/>
</dbReference>
<name>A0AAU9AAF6_LYSEN</name>
<dbReference type="KEGG" id="lem:LEN_0198"/>
<dbReference type="AlphaFoldDB" id="A0AAU9AAF6"/>
<accession>A0AAU9AAF6</accession>
<evidence type="ECO:0000256" key="2">
    <source>
        <dbReference type="ARBA" id="ARBA00023125"/>
    </source>
</evidence>
<dbReference type="Gene3D" id="1.10.10.10">
    <property type="entry name" value="Winged helix-like DNA-binding domain superfamily/Winged helix DNA-binding domain"/>
    <property type="match status" value="1"/>
</dbReference>
<dbReference type="RefSeq" id="WP_074871981.1">
    <property type="nucleotide sequence ID" value="NZ_AP014940.1"/>
</dbReference>
<evidence type="ECO:0000313" key="9">
    <source>
        <dbReference type="Proteomes" id="UP000218824"/>
    </source>
</evidence>
<dbReference type="PANTHER" id="PTHR48111">
    <property type="entry name" value="REGULATOR OF RPOS"/>
    <property type="match status" value="1"/>
</dbReference>
<feature type="DNA-binding region" description="OmpR/PhoB-type" evidence="5">
    <location>
        <begin position="124"/>
        <end position="220"/>
    </location>
</feature>
<dbReference type="PROSITE" id="PS50110">
    <property type="entry name" value="RESPONSE_REGULATORY"/>
    <property type="match status" value="1"/>
</dbReference>
<evidence type="ECO:0000256" key="5">
    <source>
        <dbReference type="PROSITE-ProRule" id="PRU01091"/>
    </source>
</evidence>
<protein>
    <submittedName>
        <fullName evidence="8">Two-component system, OmpR family, response regulator BasR</fullName>
    </submittedName>
</protein>
<evidence type="ECO:0000256" key="1">
    <source>
        <dbReference type="ARBA" id="ARBA00023015"/>
    </source>
</evidence>
<dbReference type="GO" id="GO:0032993">
    <property type="term" value="C:protein-DNA complex"/>
    <property type="evidence" value="ECO:0007669"/>
    <property type="project" value="TreeGrafter"/>
</dbReference>
<sequence>MRILIAEDDPAIASGLSAALADSGHAVDRVARGNDADAALHDGTYDLVVLDLNLPQLDGLTVLQRARARGESAAMLVVTAREGVSERVRALDSGADDYLVKPFVLEEFAARVRALLRRRVSQGIPMLSIGRLRLDLAGRRGWNQDAALELTGREFALLDALLSRRGSLVSREQLIEALCNWEQDITNNGLDIAIHRLRRKLDDTGVTIRTIRGLGYVVEETAAGATAAGQRRA</sequence>
<evidence type="ECO:0000256" key="4">
    <source>
        <dbReference type="PROSITE-ProRule" id="PRU00169"/>
    </source>
</evidence>
<dbReference type="EMBL" id="AP014940">
    <property type="protein sequence ID" value="BAV95685.1"/>
    <property type="molecule type" value="Genomic_DNA"/>
</dbReference>
<dbReference type="GO" id="GO:0006355">
    <property type="term" value="P:regulation of DNA-templated transcription"/>
    <property type="evidence" value="ECO:0007669"/>
    <property type="project" value="InterPro"/>
</dbReference>
<dbReference type="Proteomes" id="UP000218824">
    <property type="component" value="Chromosome"/>
</dbReference>
<keyword evidence="1" id="KW-0805">Transcription regulation</keyword>
<dbReference type="Gene3D" id="3.40.50.2300">
    <property type="match status" value="1"/>
</dbReference>
<dbReference type="InterPro" id="IPR001867">
    <property type="entry name" value="OmpR/PhoB-type_DNA-bd"/>
</dbReference>
<dbReference type="InterPro" id="IPR001789">
    <property type="entry name" value="Sig_transdc_resp-reg_receiver"/>
</dbReference>
<dbReference type="InterPro" id="IPR036388">
    <property type="entry name" value="WH-like_DNA-bd_sf"/>
</dbReference>
<feature type="modified residue" description="4-aspartylphosphate" evidence="4">
    <location>
        <position position="51"/>
    </location>
</feature>
<proteinExistence type="predicted"/>
<dbReference type="SMART" id="SM00448">
    <property type="entry name" value="REC"/>
    <property type="match status" value="1"/>
</dbReference>
<dbReference type="PANTHER" id="PTHR48111:SF67">
    <property type="entry name" value="TRANSCRIPTIONAL REGULATORY PROTEIN TCTD"/>
    <property type="match status" value="1"/>
</dbReference>
<organism evidence="8 9">
    <name type="scientific">Lysobacter enzymogenes</name>
    <dbReference type="NCBI Taxonomy" id="69"/>
    <lineage>
        <taxon>Bacteria</taxon>
        <taxon>Pseudomonadati</taxon>
        <taxon>Pseudomonadota</taxon>
        <taxon>Gammaproteobacteria</taxon>
        <taxon>Lysobacterales</taxon>
        <taxon>Lysobacteraceae</taxon>
        <taxon>Lysobacter</taxon>
    </lineage>
</organism>
<dbReference type="GeneID" id="83062135"/>
<dbReference type="InterPro" id="IPR011006">
    <property type="entry name" value="CheY-like_superfamily"/>
</dbReference>
<dbReference type="PROSITE" id="PS51755">
    <property type="entry name" value="OMPR_PHOB"/>
    <property type="match status" value="1"/>
</dbReference>
<evidence type="ECO:0000313" key="8">
    <source>
        <dbReference type="EMBL" id="BAV95685.1"/>
    </source>
</evidence>
<evidence type="ECO:0000259" key="6">
    <source>
        <dbReference type="PROSITE" id="PS50110"/>
    </source>
</evidence>
<dbReference type="GO" id="GO:0000976">
    <property type="term" value="F:transcription cis-regulatory region binding"/>
    <property type="evidence" value="ECO:0007669"/>
    <property type="project" value="TreeGrafter"/>
</dbReference>
<dbReference type="Gene3D" id="6.10.250.690">
    <property type="match status" value="1"/>
</dbReference>
<gene>
    <name evidence="8" type="primary">basR</name>
    <name evidence="8" type="ORF">LEN_0198</name>
</gene>
<dbReference type="Pfam" id="PF00072">
    <property type="entry name" value="Response_reg"/>
    <property type="match status" value="1"/>
</dbReference>
<keyword evidence="4" id="KW-0597">Phosphoprotein</keyword>
<dbReference type="Pfam" id="PF00486">
    <property type="entry name" value="Trans_reg_C"/>
    <property type="match status" value="1"/>
</dbReference>